<evidence type="ECO:0000313" key="10">
    <source>
        <dbReference type="Proteomes" id="UP000094869"/>
    </source>
</evidence>
<evidence type="ECO:0000256" key="2">
    <source>
        <dbReference type="ARBA" id="ARBA00023125"/>
    </source>
</evidence>
<dbReference type="Gene3D" id="1.10.10.10">
    <property type="entry name" value="Winged helix-like DNA-binding domain superfamily/Winged helix DNA-binding domain"/>
    <property type="match status" value="2"/>
</dbReference>
<dbReference type="PANTHER" id="PTHR44846:SF17">
    <property type="entry name" value="GNTR-FAMILY TRANSCRIPTIONAL REGULATOR"/>
    <property type="match status" value="1"/>
</dbReference>
<evidence type="ECO:0000313" key="9">
    <source>
        <dbReference type="Proteomes" id="UP000094271"/>
    </source>
</evidence>
<dbReference type="PATRIC" id="fig|1432052.4.peg.6090"/>
<dbReference type="GO" id="GO:0003677">
    <property type="term" value="F:DNA binding"/>
    <property type="evidence" value="ECO:0007669"/>
    <property type="project" value="UniProtKB-KW"/>
</dbReference>
<evidence type="ECO:0000313" key="8">
    <source>
        <dbReference type="Proteomes" id="UP000094067"/>
    </source>
</evidence>
<keyword evidence="10" id="KW-1185">Reference proteome</keyword>
<dbReference type="GO" id="GO:0045892">
    <property type="term" value="P:negative regulation of DNA-templated transcription"/>
    <property type="evidence" value="ECO:0007669"/>
    <property type="project" value="TreeGrafter"/>
</dbReference>
<reference evidence="7 10" key="2">
    <citation type="submission" date="2016-08" db="EMBL/GenBank/DDBJ databases">
        <title>Characterization of Isolates of Eisenbergiella tayi Derived from Blood Cultures, Using Whole Genome Sequencing.</title>
        <authorList>
            <person name="Bernier A.-M."/>
            <person name="Burdz T."/>
            <person name="Wiebe D."/>
            <person name="Bernard K."/>
        </authorList>
    </citation>
    <scope>NUCLEOTIDE SEQUENCE [LARGE SCALE GENOMIC DNA]</scope>
    <source>
        <strain evidence="7 10">NML120146</strain>
    </source>
</reference>
<dbReference type="InterPro" id="IPR036390">
    <property type="entry name" value="WH_DNA-bd_sf"/>
</dbReference>
<dbReference type="EMBL" id="MEHA01000005">
    <property type="protein sequence ID" value="ODR53152.1"/>
    <property type="molecule type" value="Genomic_DNA"/>
</dbReference>
<dbReference type="PROSITE" id="PS50949">
    <property type="entry name" value="HTH_GNTR"/>
    <property type="match status" value="2"/>
</dbReference>
<keyword evidence="3" id="KW-0804">Transcription</keyword>
<protein>
    <submittedName>
        <fullName evidence="5">Transcriptional regulator NanR</fullName>
    </submittedName>
</protein>
<dbReference type="SUPFAM" id="SSF46785">
    <property type="entry name" value="Winged helix' DNA-binding domain"/>
    <property type="match status" value="2"/>
</dbReference>
<evidence type="ECO:0000259" key="4">
    <source>
        <dbReference type="PROSITE" id="PS50949"/>
    </source>
</evidence>
<dbReference type="Proteomes" id="UP000094271">
    <property type="component" value="Unassembled WGS sequence"/>
</dbReference>
<accession>A0A1E3A278</accession>
<dbReference type="InterPro" id="IPR050679">
    <property type="entry name" value="Bact_HTH_transcr_reg"/>
</dbReference>
<dbReference type="CDD" id="cd07377">
    <property type="entry name" value="WHTH_GntR"/>
    <property type="match status" value="2"/>
</dbReference>
<keyword evidence="1" id="KW-0805">Transcription regulation</keyword>
<dbReference type="EMBL" id="MEHD01000007">
    <property type="protein sequence ID" value="ODR61248.1"/>
    <property type="molecule type" value="Genomic_DNA"/>
</dbReference>
<dbReference type="Pfam" id="PF00392">
    <property type="entry name" value="GntR"/>
    <property type="match status" value="2"/>
</dbReference>
<gene>
    <name evidence="6" type="ORF">BEI59_09900</name>
    <name evidence="5" type="ORF">BEI61_05478</name>
    <name evidence="7" type="ORF">BEI63_02190</name>
</gene>
<dbReference type="InterPro" id="IPR036388">
    <property type="entry name" value="WH-like_DNA-bd_sf"/>
</dbReference>
<dbReference type="SMART" id="SM00345">
    <property type="entry name" value="HTH_GNTR"/>
    <property type="match status" value="2"/>
</dbReference>
<dbReference type="GO" id="GO:0003700">
    <property type="term" value="F:DNA-binding transcription factor activity"/>
    <property type="evidence" value="ECO:0007669"/>
    <property type="project" value="InterPro"/>
</dbReference>
<evidence type="ECO:0000256" key="3">
    <source>
        <dbReference type="ARBA" id="ARBA00023163"/>
    </source>
</evidence>
<dbReference type="OrthoDB" id="9801546at2"/>
<dbReference type="AlphaFoldDB" id="A0A1E3A278"/>
<dbReference type="Proteomes" id="UP000094067">
    <property type="component" value="Unassembled WGS sequence"/>
</dbReference>
<feature type="domain" description="HTH gntR-type" evidence="4">
    <location>
        <begin position="245"/>
        <end position="313"/>
    </location>
</feature>
<organism evidence="5 8">
    <name type="scientific">Eisenbergiella tayi</name>
    <dbReference type="NCBI Taxonomy" id="1432052"/>
    <lineage>
        <taxon>Bacteria</taxon>
        <taxon>Bacillati</taxon>
        <taxon>Bacillota</taxon>
        <taxon>Clostridia</taxon>
        <taxon>Lachnospirales</taxon>
        <taxon>Lachnospiraceae</taxon>
        <taxon>Eisenbergiella</taxon>
    </lineage>
</organism>
<sequence>MSRDEFQYQRIFQILKNKIESGAFPKGASLPSMPKLCKEYAVSAKTIRRVLTMLSDAGLIETSEGKRAIVIDQPTPACPADQMKEPNPVAMADIIKTAELLCFPYIARGISLCRGTDWLLPQRIVAQMDPEQSDLFWQNSKSFWRFFIARCENELALRIIGSLGFVDLKNLNDSEQMRIAYREALLHFVKEAEQASCTGEDIEKLLTEVYHASPLSKSPLECVVPPDSPLRLGIHSNEQWLKTAEERYSSVYLDILGLISIGRYRQGDQLPSHAALQLQYGVSVVTTLQAVKTLKQWGVVETIRGKGIFVSQHPPAADQLPLSQKMVASYVKRYLENFELLAVTAEGVALYAAQSVSPAQAQALRQTLFDTERTGRRYPSYPITILEFLVEQIPYKAMQAVYATVLENQRMVIKIPGLVSSENPAQVLEMNRRCIGAADALAGGDTVAFAKRTAEMFQYVYQHIIEQCDRLHYLHAVKGLYDTSLLWK</sequence>
<reference evidence="6 9" key="3">
    <citation type="submission" date="2016-08" db="EMBL/GenBank/DDBJ databases">
        <authorList>
            <person name="Seilhamer J.J."/>
        </authorList>
    </citation>
    <scope>NUCLEOTIDE SEQUENCE [LARGE SCALE GENOMIC DNA]</scope>
    <source>
        <strain evidence="6 9">NML150140-1</strain>
    </source>
</reference>
<dbReference type="Proteomes" id="UP000094869">
    <property type="component" value="Unassembled WGS sequence"/>
</dbReference>
<feature type="domain" description="HTH gntR-type" evidence="4">
    <location>
        <begin position="5"/>
        <end position="73"/>
    </location>
</feature>
<reference evidence="5 8" key="1">
    <citation type="submission" date="2016-07" db="EMBL/GenBank/DDBJ databases">
        <title>Characterization of isolates of Eisenbergiella tayi derived from blood cultures, using whole genome sequencing.</title>
        <authorList>
            <person name="Burdz T."/>
            <person name="Wiebe D."/>
            <person name="Huynh C."/>
            <person name="Bernard K."/>
        </authorList>
    </citation>
    <scope>NUCLEOTIDE SEQUENCE [LARGE SCALE GENOMIC DNA]</scope>
    <source>
        <strain evidence="5 8">NML 110608</strain>
    </source>
</reference>
<evidence type="ECO:0000313" key="6">
    <source>
        <dbReference type="EMBL" id="ODR53152.1"/>
    </source>
</evidence>
<dbReference type="InterPro" id="IPR000524">
    <property type="entry name" value="Tscrpt_reg_HTH_GntR"/>
</dbReference>
<evidence type="ECO:0000313" key="7">
    <source>
        <dbReference type="EMBL" id="ODR61248.1"/>
    </source>
</evidence>
<dbReference type="RefSeq" id="WP_069154863.1">
    <property type="nucleotide sequence ID" value="NZ_JAQCZP010000005.1"/>
</dbReference>
<comment type="caution">
    <text evidence="5">The sequence shown here is derived from an EMBL/GenBank/DDBJ whole genome shotgun (WGS) entry which is preliminary data.</text>
</comment>
<dbReference type="PANTHER" id="PTHR44846">
    <property type="entry name" value="MANNOSYL-D-GLYCERATE TRANSPORT/METABOLISM SYSTEM REPRESSOR MNGR-RELATED"/>
    <property type="match status" value="1"/>
</dbReference>
<dbReference type="EMBL" id="MCGH01000004">
    <property type="protein sequence ID" value="ODM02316.1"/>
    <property type="molecule type" value="Genomic_DNA"/>
</dbReference>
<name>A0A1E3A278_9FIRM</name>
<proteinExistence type="predicted"/>
<evidence type="ECO:0000256" key="1">
    <source>
        <dbReference type="ARBA" id="ARBA00023015"/>
    </source>
</evidence>
<evidence type="ECO:0000313" key="5">
    <source>
        <dbReference type="EMBL" id="ODM02316.1"/>
    </source>
</evidence>
<keyword evidence="2" id="KW-0238">DNA-binding</keyword>